<comment type="caution">
    <text evidence="6">The sequence shown here is derived from an EMBL/GenBank/DDBJ whole genome shotgun (WGS) entry which is preliminary data.</text>
</comment>
<keyword evidence="4" id="KW-0804">Transcription</keyword>
<accession>A0ABU0LCV6</accession>
<dbReference type="InterPro" id="IPR036388">
    <property type="entry name" value="WH-like_DNA-bd_sf"/>
</dbReference>
<dbReference type="Pfam" id="PF00126">
    <property type="entry name" value="HTH_1"/>
    <property type="match status" value="1"/>
</dbReference>
<organism evidence="6 7">
    <name type="scientific">Xanthobacter agilis</name>
    <dbReference type="NCBI Taxonomy" id="47492"/>
    <lineage>
        <taxon>Bacteria</taxon>
        <taxon>Pseudomonadati</taxon>
        <taxon>Pseudomonadota</taxon>
        <taxon>Alphaproteobacteria</taxon>
        <taxon>Hyphomicrobiales</taxon>
        <taxon>Xanthobacteraceae</taxon>
        <taxon>Xanthobacter</taxon>
    </lineage>
</organism>
<dbReference type="PRINTS" id="PR00039">
    <property type="entry name" value="HTHLYSR"/>
</dbReference>
<keyword evidence="3 6" id="KW-0238">DNA-binding</keyword>
<keyword evidence="7" id="KW-1185">Reference proteome</keyword>
<evidence type="ECO:0000256" key="4">
    <source>
        <dbReference type="ARBA" id="ARBA00023163"/>
    </source>
</evidence>
<gene>
    <name evidence="6" type="ORF">QOZ94_001769</name>
</gene>
<dbReference type="RefSeq" id="WP_237344638.1">
    <property type="nucleotide sequence ID" value="NZ_JABWGX010000005.1"/>
</dbReference>
<dbReference type="GO" id="GO:0003677">
    <property type="term" value="F:DNA binding"/>
    <property type="evidence" value="ECO:0007669"/>
    <property type="project" value="UniProtKB-KW"/>
</dbReference>
<reference evidence="6 7" key="1">
    <citation type="submission" date="2023-07" db="EMBL/GenBank/DDBJ databases">
        <title>Genomic Encyclopedia of Type Strains, Phase IV (KMG-IV): sequencing the most valuable type-strain genomes for metagenomic binning, comparative biology and taxonomic classification.</title>
        <authorList>
            <person name="Goeker M."/>
        </authorList>
    </citation>
    <scope>NUCLEOTIDE SEQUENCE [LARGE SCALE GENOMIC DNA]</scope>
    <source>
        <strain evidence="6 7">DSM 3770</strain>
    </source>
</reference>
<keyword evidence="2" id="KW-0805">Transcription regulation</keyword>
<sequence>MDGLTLDQVQVFLTVVETGSFSAAARAMNRAQSAVTYAVQRLEEQCGMAMFDRDGYRPVLNEAGRALLPRARRIAEAVGALRMEARGIAGGLEAELSLVVDAMFPMAVLLEALKGFRAHFPTVQTRLYVETLSRSAQLVIDGSCALGIVVASATDTAVLTRRPLLGVELALVVAPSHPLAARTGPVPAAELRDHVQLVLTERSGPGAPDRGVHATQTWRIGDLGAKLAMLRAGLGFGSMPRHMVAADLAKGDLVRIVPEDWDGRAGGLSLPMCVVHRTRDALGPATRWMADHLVAVSRAADPPAES</sequence>
<dbReference type="Proteomes" id="UP001241747">
    <property type="component" value="Unassembled WGS sequence"/>
</dbReference>
<dbReference type="EMBL" id="JAUSVY010000003">
    <property type="protein sequence ID" value="MDQ0504987.1"/>
    <property type="molecule type" value="Genomic_DNA"/>
</dbReference>
<proteinExistence type="inferred from homology"/>
<dbReference type="InterPro" id="IPR005119">
    <property type="entry name" value="LysR_subst-bd"/>
</dbReference>
<dbReference type="Gene3D" id="3.40.190.290">
    <property type="match status" value="1"/>
</dbReference>
<feature type="domain" description="HTH lysR-type" evidence="5">
    <location>
        <begin position="4"/>
        <end position="61"/>
    </location>
</feature>
<evidence type="ECO:0000259" key="5">
    <source>
        <dbReference type="PROSITE" id="PS50931"/>
    </source>
</evidence>
<evidence type="ECO:0000313" key="6">
    <source>
        <dbReference type="EMBL" id="MDQ0504987.1"/>
    </source>
</evidence>
<dbReference type="PANTHER" id="PTHR30126:SF91">
    <property type="entry name" value="LYSR FAMILY TRANSCRIPTIONAL REGULATOR"/>
    <property type="match status" value="1"/>
</dbReference>
<dbReference type="Gene3D" id="1.10.10.10">
    <property type="entry name" value="Winged helix-like DNA-binding domain superfamily/Winged helix DNA-binding domain"/>
    <property type="match status" value="1"/>
</dbReference>
<evidence type="ECO:0000313" key="7">
    <source>
        <dbReference type="Proteomes" id="UP001241747"/>
    </source>
</evidence>
<evidence type="ECO:0000256" key="1">
    <source>
        <dbReference type="ARBA" id="ARBA00009437"/>
    </source>
</evidence>
<name>A0ABU0LCV6_XANAG</name>
<dbReference type="InterPro" id="IPR036390">
    <property type="entry name" value="WH_DNA-bd_sf"/>
</dbReference>
<protein>
    <submittedName>
        <fullName evidence="6">DNA-binding transcriptional LysR family regulator</fullName>
    </submittedName>
</protein>
<dbReference type="PANTHER" id="PTHR30126">
    <property type="entry name" value="HTH-TYPE TRANSCRIPTIONAL REGULATOR"/>
    <property type="match status" value="1"/>
</dbReference>
<dbReference type="SUPFAM" id="SSF53850">
    <property type="entry name" value="Periplasmic binding protein-like II"/>
    <property type="match status" value="1"/>
</dbReference>
<dbReference type="InterPro" id="IPR000847">
    <property type="entry name" value="LysR_HTH_N"/>
</dbReference>
<evidence type="ECO:0000256" key="2">
    <source>
        <dbReference type="ARBA" id="ARBA00023015"/>
    </source>
</evidence>
<comment type="similarity">
    <text evidence="1">Belongs to the LysR transcriptional regulatory family.</text>
</comment>
<dbReference type="Pfam" id="PF03466">
    <property type="entry name" value="LysR_substrate"/>
    <property type="match status" value="1"/>
</dbReference>
<dbReference type="SUPFAM" id="SSF46785">
    <property type="entry name" value="Winged helix' DNA-binding domain"/>
    <property type="match status" value="1"/>
</dbReference>
<evidence type="ECO:0000256" key="3">
    <source>
        <dbReference type="ARBA" id="ARBA00023125"/>
    </source>
</evidence>
<dbReference type="PROSITE" id="PS50931">
    <property type="entry name" value="HTH_LYSR"/>
    <property type="match status" value="1"/>
</dbReference>